<dbReference type="EMBL" id="SDPN01000013">
    <property type="protein sequence ID" value="RXZ70951.1"/>
    <property type="molecule type" value="Genomic_DNA"/>
</dbReference>
<feature type="domain" description="HNH nuclease" evidence="2">
    <location>
        <begin position="355"/>
        <end position="407"/>
    </location>
</feature>
<dbReference type="InterPro" id="IPR003615">
    <property type="entry name" value="HNH_nuc"/>
</dbReference>
<dbReference type="Pfam" id="PF02720">
    <property type="entry name" value="DUF222"/>
    <property type="match status" value="1"/>
</dbReference>
<sequence>MRYGSNGWSTGHSERPDESPIRDDRSPYAIAQDGLFELIEASVQAQRVEAMNAAMRVDLIFLTVMFALRSEEAFVAASVTPERRREMAYRSVTAELATALHVPQSTMERQVSEAWALATELPATLGAMRNGQISPRHAAVIVEETADLGGDPALRAKLDEQLAVTAATVTAATLRRKARSLREDLRVASIAERHRAARAKRRIELEPARDGMAWLHALLPAPDALLIKDRLDRVALAARGDGGGITDQLRDDQLSADHLRADAARDLLLHGTLPESSGFAATMAGVRPTVHVTVPVFTLMGAGEAPGLLDGYGPIDADTTRRLAAAAPSFTRILTDPVSGTVLDVDRTRYRPPADLKRWLEVRDGTCRFPGCNRRAARCEVDHTIDWQHDGHTAFDNLAHLCSLHHHLKHETSWSVQHLADGVMEWRSPTGRVHVSHPRRRIPRDADSLGPPARETGGRRRGMQRSSSSPPPESASASAPAPRQAPRPEPPPF</sequence>
<keyword evidence="4" id="KW-1185">Reference proteome</keyword>
<dbReference type="CDD" id="cd00085">
    <property type="entry name" value="HNHc"/>
    <property type="match status" value="1"/>
</dbReference>
<evidence type="ECO:0000259" key="2">
    <source>
        <dbReference type="SMART" id="SM00507"/>
    </source>
</evidence>
<dbReference type="InterPro" id="IPR003870">
    <property type="entry name" value="DUF222"/>
</dbReference>
<proteinExistence type="predicted"/>
<protein>
    <submittedName>
        <fullName evidence="3">HNH endonuclease</fullName>
    </submittedName>
</protein>
<dbReference type="Gene3D" id="1.10.30.50">
    <property type="match status" value="1"/>
</dbReference>
<dbReference type="GO" id="GO:0004519">
    <property type="term" value="F:endonuclease activity"/>
    <property type="evidence" value="ECO:0007669"/>
    <property type="project" value="UniProtKB-KW"/>
</dbReference>
<dbReference type="AlphaFoldDB" id="A0A4Q2L4A9"/>
<feature type="compositionally biased region" description="Low complexity" evidence="1">
    <location>
        <begin position="464"/>
        <end position="482"/>
    </location>
</feature>
<organism evidence="3 4">
    <name type="scientific">Agromyces albus</name>
    <dbReference type="NCBI Taxonomy" id="205332"/>
    <lineage>
        <taxon>Bacteria</taxon>
        <taxon>Bacillati</taxon>
        <taxon>Actinomycetota</taxon>
        <taxon>Actinomycetes</taxon>
        <taxon>Micrococcales</taxon>
        <taxon>Microbacteriaceae</taxon>
        <taxon>Agromyces</taxon>
    </lineage>
</organism>
<name>A0A4Q2L4A9_9MICO</name>
<reference evidence="3 4" key="1">
    <citation type="submission" date="2019-01" db="EMBL/GenBank/DDBJ databases">
        <title>Agromyces.</title>
        <authorList>
            <person name="Li J."/>
        </authorList>
    </citation>
    <scope>NUCLEOTIDE SEQUENCE [LARGE SCALE GENOMIC DNA]</scope>
    <source>
        <strain evidence="3 4">DSM 15934</strain>
    </source>
</reference>
<keyword evidence="3" id="KW-0378">Hydrolase</keyword>
<gene>
    <name evidence="3" type="ORF">ESP51_08930</name>
</gene>
<feature type="compositionally biased region" description="Pro residues" evidence="1">
    <location>
        <begin position="483"/>
        <end position="493"/>
    </location>
</feature>
<feature type="compositionally biased region" description="Basic and acidic residues" evidence="1">
    <location>
        <begin position="12"/>
        <end position="24"/>
    </location>
</feature>
<feature type="compositionally biased region" description="Polar residues" evidence="1">
    <location>
        <begin position="1"/>
        <end position="11"/>
    </location>
</feature>
<accession>A0A4Q2L4A9</accession>
<evidence type="ECO:0000313" key="3">
    <source>
        <dbReference type="EMBL" id="RXZ70951.1"/>
    </source>
</evidence>
<evidence type="ECO:0000313" key="4">
    <source>
        <dbReference type="Proteomes" id="UP000293865"/>
    </source>
</evidence>
<dbReference type="Proteomes" id="UP000293865">
    <property type="component" value="Unassembled WGS sequence"/>
</dbReference>
<dbReference type="SMART" id="SM00507">
    <property type="entry name" value="HNHc"/>
    <property type="match status" value="1"/>
</dbReference>
<evidence type="ECO:0000256" key="1">
    <source>
        <dbReference type="SAM" id="MobiDB-lite"/>
    </source>
</evidence>
<keyword evidence="3" id="KW-0540">Nuclease</keyword>
<feature type="region of interest" description="Disordered" evidence="1">
    <location>
        <begin position="430"/>
        <end position="493"/>
    </location>
</feature>
<comment type="caution">
    <text evidence="3">The sequence shown here is derived from an EMBL/GenBank/DDBJ whole genome shotgun (WGS) entry which is preliminary data.</text>
</comment>
<dbReference type="RefSeq" id="WP_129520559.1">
    <property type="nucleotide sequence ID" value="NZ_SDPN01000013.1"/>
</dbReference>
<feature type="region of interest" description="Disordered" evidence="1">
    <location>
        <begin position="1"/>
        <end position="24"/>
    </location>
</feature>
<keyword evidence="3" id="KW-0255">Endonuclease</keyword>
<dbReference type="OrthoDB" id="3261064at2"/>